<evidence type="ECO:0000313" key="7">
    <source>
        <dbReference type="EMBL" id="KAH8032354.1"/>
    </source>
</evidence>
<keyword evidence="3 6" id="KW-1133">Transmembrane helix</keyword>
<gene>
    <name evidence="7" type="ORF">HPB51_024131</name>
</gene>
<protein>
    <recommendedName>
        <fullName evidence="9">Organic cation/carnitine transporter</fullName>
    </recommendedName>
</protein>
<dbReference type="GO" id="GO:0016020">
    <property type="term" value="C:membrane"/>
    <property type="evidence" value="ECO:0007669"/>
    <property type="project" value="UniProtKB-SubCell"/>
</dbReference>
<evidence type="ECO:0000256" key="1">
    <source>
        <dbReference type="ARBA" id="ARBA00004141"/>
    </source>
</evidence>
<reference evidence="7" key="1">
    <citation type="journal article" date="2020" name="Cell">
        <title>Large-Scale Comparative Analyses of Tick Genomes Elucidate Their Genetic Diversity and Vector Capacities.</title>
        <authorList>
            <consortium name="Tick Genome and Microbiome Consortium (TIGMIC)"/>
            <person name="Jia N."/>
            <person name="Wang J."/>
            <person name="Shi W."/>
            <person name="Du L."/>
            <person name="Sun Y."/>
            <person name="Zhan W."/>
            <person name="Jiang J.F."/>
            <person name="Wang Q."/>
            <person name="Zhang B."/>
            <person name="Ji P."/>
            <person name="Bell-Sakyi L."/>
            <person name="Cui X.M."/>
            <person name="Yuan T.T."/>
            <person name="Jiang B.G."/>
            <person name="Yang W.F."/>
            <person name="Lam T.T."/>
            <person name="Chang Q.C."/>
            <person name="Ding S.J."/>
            <person name="Wang X.J."/>
            <person name="Zhu J.G."/>
            <person name="Ruan X.D."/>
            <person name="Zhao L."/>
            <person name="Wei J.T."/>
            <person name="Ye R.Z."/>
            <person name="Que T.C."/>
            <person name="Du C.H."/>
            <person name="Zhou Y.H."/>
            <person name="Cheng J.X."/>
            <person name="Dai P.F."/>
            <person name="Guo W.B."/>
            <person name="Han X.H."/>
            <person name="Huang E.J."/>
            <person name="Li L.F."/>
            <person name="Wei W."/>
            <person name="Gao Y.C."/>
            <person name="Liu J.Z."/>
            <person name="Shao H.Z."/>
            <person name="Wang X."/>
            <person name="Wang C.C."/>
            <person name="Yang T.C."/>
            <person name="Huo Q.B."/>
            <person name="Li W."/>
            <person name="Chen H.Y."/>
            <person name="Chen S.E."/>
            <person name="Zhou L.G."/>
            <person name="Ni X.B."/>
            <person name="Tian J.H."/>
            <person name="Sheng Y."/>
            <person name="Liu T."/>
            <person name="Pan Y.S."/>
            <person name="Xia L.Y."/>
            <person name="Li J."/>
            <person name="Zhao F."/>
            <person name="Cao W.C."/>
        </authorList>
    </citation>
    <scope>NUCLEOTIDE SEQUENCE</scope>
    <source>
        <strain evidence="7">Rmic-2018</strain>
    </source>
</reference>
<dbReference type="EMBL" id="JABSTU010000005">
    <property type="protein sequence ID" value="KAH8032354.1"/>
    <property type="molecule type" value="Genomic_DNA"/>
</dbReference>
<feature type="transmembrane region" description="Helical" evidence="6">
    <location>
        <begin position="374"/>
        <end position="395"/>
    </location>
</feature>
<feature type="compositionally biased region" description="Low complexity" evidence="5">
    <location>
        <begin position="579"/>
        <end position="589"/>
    </location>
</feature>
<feature type="transmembrane region" description="Helical" evidence="6">
    <location>
        <begin position="168"/>
        <end position="192"/>
    </location>
</feature>
<name>A0A9J6EDG6_RHIMP</name>
<dbReference type="Pfam" id="PF00083">
    <property type="entry name" value="Sugar_tr"/>
    <property type="match status" value="1"/>
</dbReference>
<feature type="transmembrane region" description="Helical" evidence="6">
    <location>
        <begin position="259"/>
        <end position="277"/>
    </location>
</feature>
<sequence>MDFLFPRKLAGDDLRTSESFDCAEAFGYGPYQKRMLFLIVLGLFSVNCQTLVVSLITGDVDHWCKQPEGFNISEDDWKDIAIPREGDGHFSHCRVYERCKLPTELGSSVGYTKDGSEVAARWYNRCVLNEHRNTTDMADAPCEDWDYDVSTAKISAVSTWSMVCNRRFLPAALLAVQNTGAFIALTACGAFADYVGRRVMMLGTATAVVAFTASTFLAAGYVHYAVARFLTGGSAAVLVVFTIIIPFEFMTHAQRPQQVLFLAVLGLELCEIWFVAIRPLVIDWRLKQLVFLAPTVLLLPVLSTASESPRWLVAKGRLDEAEAIMMEAATINSFPLAVTGCLLEKLKEQMNCRAGRDGVDQEDLVDARSLRRRAFAMFAVCFSICFVFYVDAFSAAQYNDYTIQSLAVVVTLTMYVVMHFLIKGVALVTVLSACFVLVASIQCTLSVAVGSGSGTIAKTLLILSKGVSNVVLVHCFTYILELFPSAVRAGAACWAFGCGRVAAMCAATTLVLRPIGREDIVFAITGVVLFACLLIVQTLPRTTVVEEARIEAKRASVSSRMSLLHMKRTLEQRPLSKKSGSTSVENSRSSSKKRRKSRSSPGSSKASRRSTTESGAAVPPKD</sequence>
<keyword evidence="2 6" id="KW-0812">Transmembrane</keyword>
<evidence type="ECO:0000256" key="5">
    <source>
        <dbReference type="SAM" id="MobiDB-lite"/>
    </source>
</evidence>
<keyword evidence="8" id="KW-1185">Reference proteome</keyword>
<dbReference type="PANTHER" id="PTHR24064">
    <property type="entry name" value="SOLUTE CARRIER FAMILY 22 MEMBER"/>
    <property type="match status" value="1"/>
</dbReference>
<feature type="transmembrane region" description="Helical" evidence="6">
    <location>
        <begin position="199"/>
        <end position="219"/>
    </location>
</feature>
<feature type="transmembrane region" description="Helical" evidence="6">
    <location>
        <begin position="520"/>
        <end position="539"/>
    </location>
</feature>
<feature type="transmembrane region" description="Helical" evidence="6">
    <location>
        <begin position="225"/>
        <end position="247"/>
    </location>
</feature>
<evidence type="ECO:0000256" key="6">
    <source>
        <dbReference type="SAM" id="Phobius"/>
    </source>
</evidence>
<evidence type="ECO:0000256" key="3">
    <source>
        <dbReference type="ARBA" id="ARBA00022989"/>
    </source>
</evidence>
<dbReference type="Proteomes" id="UP000821866">
    <property type="component" value="Chromosome 3"/>
</dbReference>
<dbReference type="InterPro" id="IPR036259">
    <property type="entry name" value="MFS_trans_sf"/>
</dbReference>
<reference evidence="7" key="2">
    <citation type="submission" date="2021-09" db="EMBL/GenBank/DDBJ databases">
        <authorList>
            <person name="Jia N."/>
            <person name="Wang J."/>
            <person name="Shi W."/>
            <person name="Du L."/>
            <person name="Sun Y."/>
            <person name="Zhan W."/>
            <person name="Jiang J."/>
            <person name="Wang Q."/>
            <person name="Zhang B."/>
            <person name="Ji P."/>
            <person name="Sakyi L.B."/>
            <person name="Cui X."/>
            <person name="Yuan T."/>
            <person name="Jiang B."/>
            <person name="Yang W."/>
            <person name="Lam T.T.-Y."/>
            <person name="Chang Q."/>
            <person name="Ding S."/>
            <person name="Wang X."/>
            <person name="Zhu J."/>
            <person name="Ruan X."/>
            <person name="Zhao L."/>
            <person name="Wei J."/>
            <person name="Que T."/>
            <person name="Du C."/>
            <person name="Cheng J."/>
            <person name="Dai P."/>
            <person name="Han X."/>
            <person name="Huang E."/>
            <person name="Gao Y."/>
            <person name="Liu J."/>
            <person name="Shao H."/>
            <person name="Ye R."/>
            <person name="Li L."/>
            <person name="Wei W."/>
            <person name="Wang X."/>
            <person name="Wang C."/>
            <person name="Huo Q."/>
            <person name="Li W."/>
            <person name="Guo W."/>
            <person name="Chen H."/>
            <person name="Chen S."/>
            <person name="Zhou L."/>
            <person name="Zhou L."/>
            <person name="Ni X."/>
            <person name="Tian J."/>
            <person name="Zhou Y."/>
            <person name="Sheng Y."/>
            <person name="Liu T."/>
            <person name="Pan Y."/>
            <person name="Xia L."/>
            <person name="Li J."/>
            <person name="Zhao F."/>
            <person name="Cao W."/>
        </authorList>
    </citation>
    <scope>NUCLEOTIDE SEQUENCE</scope>
    <source>
        <strain evidence="7">Rmic-2018</strain>
        <tissue evidence="7">Larvae</tissue>
    </source>
</reference>
<dbReference type="SUPFAM" id="SSF103473">
    <property type="entry name" value="MFS general substrate transporter"/>
    <property type="match status" value="1"/>
</dbReference>
<dbReference type="Gene3D" id="1.20.1250.20">
    <property type="entry name" value="MFS general substrate transporter like domains"/>
    <property type="match status" value="1"/>
</dbReference>
<evidence type="ECO:0000256" key="2">
    <source>
        <dbReference type="ARBA" id="ARBA00022692"/>
    </source>
</evidence>
<comment type="subcellular location">
    <subcellularLocation>
        <location evidence="1">Membrane</location>
        <topology evidence="1">Multi-pass membrane protein</topology>
    </subcellularLocation>
</comment>
<dbReference type="GO" id="GO:0022857">
    <property type="term" value="F:transmembrane transporter activity"/>
    <property type="evidence" value="ECO:0007669"/>
    <property type="project" value="InterPro"/>
</dbReference>
<proteinExistence type="predicted"/>
<dbReference type="InterPro" id="IPR005828">
    <property type="entry name" value="MFS_sugar_transport-like"/>
</dbReference>
<evidence type="ECO:0000313" key="8">
    <source>
        <dbReference type="Proteomes" id="UP000821866"/>
    </source>
</evidence>
<feature type="transmembrane region" description="Helical" evidence="6">
    <location>
        <begin position="36"/>
        <end position="56"/>
    </location>
</feature>
<evidence type="ECO:0008006" key="9">
    <source>
        <dbReference type="Google" id="ProtNLM"/>
    </source>
</evidence>
<comment type="caution">
    <text evidence="7">The sequence shown here is derived from an EMBL/GenBank/DDBJ whole genome shotgun (WGS) entry which is preliminary data.</text>
</comment>
<dbReference type="VEuPathDB" id="VectorBase:LOC119165439"/>
<accession>A0A9J6EDG6</accession>
<organism evidence="7 8">
    <name type="scientific">Rhipicephalus microplus</name>
    <name type="common">Cattle tick</name>
    <name type="synonym">Boophilus microplus</name>
    <dbReference type="NCBI Taxonomy" id="6941"/>
    <lineage>
        <taxon>Eukaryota</taxon>
        <taxon>Metazoa</taxon>
        <taxon>Ecdysozoa</taxon>
        <taxon>Arthropoda</taxon>
        <taxon>Chelicerata</taxon>
        <taxon>Arachnida</taxon>
        <taxon>Acari</taxon>
        <taxon>Parasitiformes</taxon>
        <taxon>Ixodida</taxon>
        <taxon>Ixodoidea</taxon>
        <taxon>Ixodidae</taxon>
        <taxon>Rhipicephalinae</taxon>
        <taxon>Rhipicephalus</taxon>
        <taxon>Boophilus</taxon>
    </lineage>
</organism>
<evidence type="ECO:0000256" key="4">
    <source>
        <dbReference type="ARBA" id="ARBA00023136"/>
    </source>
</evidence>
<feature type="transmembrane region" description="Helical" evidence="6">
    <location>
        <begin position="425"/>
        <end position="448"/>
    </location>
</feature>
<feature type="region of interest" description="Disordered" evidence="5">
    <location>
        <begin position="572"/>
        <end position="622"/>
    </location>
</feature>
<keyword evidence="4 6" id="KW-0472">Membrane</keyword>
<feature type="transmembrane region" description="Helical" evidence="6">
    <location>
        <begin position="401"/>
        <end position="418"/>
    </location>
</feature>
<feature type="transmembrane region" description="Helical" evidence="6">
    <location>
        <begin position="289"/>
        <end position="305"/>
    </location>
</feature>
<dbReference type="AlphaFoldDB" id="A0A9J6EDG6"/>